<evidence type="ECO:0000259" key="2">
    <source>
        <dbReference type="PROSITE" id="PS50846"/>
    </source>
</evidence>
<feature type="domain" description="HMA" evidence="2">
    <location>
        <begin position="2"/>
        <end position="68"/>
    </location>
</feature>
<gene>
    <name evidence="3" type="ORF">SAMN04488700_1051</name>
</gene>
<keyword evidence="1" id="KW-0479">Metal-binding</keyword>
<dbReference type="PROSITE" id="PS01047">
    <property type="entry name" value="HMA_1"/>
    <property type="match status" value="1"/>
</dbReference>
<dbReference type="FunFam" id="3.30.70.100:FF:000001">
    <property type="entry name" value="ATPase copper transporting beta"/>
    <property type="match status" value="1"/>
</dbReference>
<evidence type="ECO:0000313" key="4">
    <source>
        <dbReference type="Proteomes" id="UP000193435"/>
    </source>
</evidence>
<organism evidence="3 4">
    <name type="scientific">Carnobacterium iners</name>
    <dbReference type="NCBI Taxonomy" id="1073423"/>
    <lineage>
        <taxon>Bacteria</taxon>
        <taxon>Bacillati</taxon>
        <taxon>Bacillota</taxon>
        <taxon>Bacilli</taxon>
        <taxon>Lactobacillales</taxon>
        <taxon>Carnobacteriaceae</taxon>
        <taxon>Carnobacterium</taxon>
    </lineage>
</organism>
<dbReference type="AlphaFoldDB" id="A0A1X7MY56"/>
<proteinExistence type="predicted"/>
<reference evidence="3 4" key="1">
    <citation type="submission" date="2017-04" db="EMBL/GenBank/DDBJ databases">
        <authorList>
            <person name="Afonso C.L."/>
            <person name="Miller P.J."/>
            <person name="Scott M.A."/>
            <person name="Spackman E."/>
            <person name="Goraichik I."/>
            <person name="Dimitrov K.M."/>
            <person name="Suarez D.L."/>
            <person name="Swayne D.E."/>
        </authorList>
    </citation>
    <scope>NUCLEOTIDE SEQUENCE [LARGE SCALE GENOMIC DNA]</scope>
    <source>
        <strain evidence="3 4">LMG26642</strain>
    </source>
</reference>
<sequence length="73" mass="8055">MSKAIYQLEPLTCPSCIKKIETTLSKTIGVESVKVLFNSSKVKTEFDESTIEASEIKETIQKLGYPVLSSKVS</sequence>
<name>A0A1X7MY56_9LACT</name>
<keyword evidence="4" id="KW-1185">Reference proteome</keyword>
<dbReference type="CDD" id="cd00371">
    <property type="entry name" value="HMA"/>
    <property type="match status" value="1"/>
</dbReference>
<dbReference type="PRINTS" id="PR00942">
    <property type="entry name" value="CUATPASEI"/>
</dbReference>
<dbReference type="OrthoDB" id="2721717at2"/>
<dbReference type="Proteomes" id="UP000193435">
    <property type="component" value="Unassembled WGS sequence"/>
</dbReference>
<dbReference type="SUPFAM" id="SSF55008">
    <property type="entry name" value="HMA, heavy metal-associated domain"/>
    <property type="match status" value="1"/>
</dbReference>
<dbReference type="Pfam" id="PF00403">
    <property type="entry name" value="HMA"/>
    <property type="match status" value="1"/>
</dbReference>
<dbReference type="InterPro" id="IPR017969">
    <property type="entry name" value="Heavy-metal-associated_CS"/>
</dbReference>
<evidence type="ECO:0000256" key="1">
    <source>
        <dbReference type="ARBA" id="ARBA00022723"/>
    </source>
</evidence>
<dbReference type="PROSITE" id="PS50846">
    <property type="entry name" value="HMA_2"/>
    <property type="match status" value="1"/>
</dbReference>
<dbReference type="STRING" id="1073423.SAMN04488700_1051"/>
<dbReference type="RefSeq" id="WP_085559247.1">
    <property type="nucleotide sequence ID" value="NZ_FOAH01000001.1"/>
</dbReference>
<dbReference type="InterPro" id="IPR006121">
    <property type="entry name" value="HMA_dom"/>
</dbReference>
<accession>A0A1X7MY56</accession>
<dbReference type="InterPro" id="IPR036163">
    <property type="entry name" value="HMA_dom_sf"/>
</dbReference>
<evidence type="ECO:0000313" key="3">
    <source>
        <dbReference type="EMBL" id="SMH29362.1"/>
    </source>
</evidence>
<dbReference type="Gene3D" id="3.30.70.100">
    <property type="match status" value="1"/>
</dbReference>
<protein>
    <submittedName>
        <fullName evidence="3">Copper chaperone CopZ</fullName>
    </submittedName>
</protein>
<dbReference type="EMBL" id="FXBJ01000002">
    <property type="protein sequence ID" value="SMH29362.1"/>
    <property type="molecule type" value="Genomic_DNA"/>
</dbReference>
<dbReference type="GO" id="GO:0046872">
    <property type="term" value="F:metal ion binding"/>
    <property type="evidence" value="ECO:0007669"/>
    <property type="project" value="UniProtKB-KW"/>
</dbReference>